<gene>
    <name evidence="10" type="ORF">UFOPK2938_00767</name>
</gene>
<evidence type="ECO:0000259" key="9">
    <source>
        <dbReference type="Pfam" id="PF12704"/>
    </source>
</evidence>
<dbReference type="InterPro" id="IPR003838">
    <property type="entry name" value="ABC3_permease_C"/>
</dbReference>
<feature type="transmembrane region" description="Helical" evidence="7">
    <location>
        <begin position="268"/>
        <end position="288"/>
    </location>
</feature>
<reference evidence="10" key="1">
    <citation type="submission" date="2020-05" db="EMBL/GenBank/DDBJ databases">
        <authorList>
            <person name="Chiriac C."/>
            <person name="Salcher M."/>
            <person name="Ghai R."/>
            <person name="Kavagutti S V."/>
        </authorList>
    </citation>
    <scope>NUCLEOTIDE SEQUENCE</scope>
</reference>
<dbReference type="Pfam" id="PF12704">
    <property type="entry name" value="MacB_PCD"/>
    <property type="match status" value="1"/>
</dbReference>
<dbReference type="GO" id="GO:0022857">
    <property type="term" value="F:transmembrane transporter activity"/>
    <property type="evidence" value="ECO:0007669"/>
    <property type="project" value="TreeGrafter"/>
</dbReference>
<dbReference type="InterPro" id="IPR025857">
    <property type="entry name" value="MacB_PCD"/>
</dbReference>
<evidence type="ECO:0000256" key="1">
    <source>
        <dbReference type="ARBA" id="ARBA00004651"/>
    </source>
</evidence>
<dbReference type="PANTHER" id="PTHR30572">
    <property type="entry name" value="MEMBRANE COMPONENT OF TRANSPORTER-RELATED"/>
    <property type="match status" value="1"/>
</dbReference>
<evidence type="ECO:0000256" key="5">
    <source>
        <dbReference type="ARBA" id="ARBA00023136"/>
    </source>
</evidence>
<proteinExistence type="inferred from homology"/>
<dbReference type="EMBL" id="CAEZZX010000146">
    <property type="protein sequence ID" value="CAB4781698.1"/>
    <property type="molecule type" value="Genomic_DNA"/>
</dbReference>
<dbReference type="Pfam" id="PF02687">
    <property type="entry name" value="FtsX"/>
    <property type="match status" value="1"/>
</dbReference>
<evidence type="ECO:0000256" key="7">
    <source>
        <dbReference type="SAM" id="Phobius"/>
    </source>
</evidence>
<dbReference type="AlphaFoldDB" id="A0A6J6WFM7"/>
<dbReference type="GO" id="GO:0005886">
    <property type="term" value="C:plasma membrane"/>
    <property type="evidence" value="ECO:0007669"/>
    <property type="project" value="UniProtKB-SubCell"/>
</dbReference>
<evidence type="ECO:0000313" key="10">
    <source>
        <dbReference type="EMBL" id="CAB4781698.1"/>
    </source>
</evidence>
<evidence type="ECO:0000259" key="8">
    <source>
        <dbReference type="Pfam" id="PF02687"/>
    </source>
</evidence>
<sequence length="345" mass="35935">MIGLALVGAMSILGASTKASTSASVEGVLRADFIVTSTTFRGFSPVVAQDVKAVPGVGVVSPIRSAPGQINKRVEVIGGIDPATVSQVLALDFQQGSVAGAKDGFIVDDETFTSSNLKIGQSINVLFADGNTVKLPINGTFARDGLLSGYVTSNANLVKAGQPDQDSAVYATLKDGANPVTVKADIDKALADLPTVVVKDQSEYKASVVGQVDQILAIIYALLGLAIIISILGIVNTLALSVVERTREIGLLRAVGMSRKQMKSSIRWESMVIAVFGALLGLGLGVIFGVSLQKVLRNEGIQLLAIPWGQLIAFLIVSALVGVLAALWPARRASRLNVLDAISSE</sequence>
<evidence type="ECO:0000256" key="4">
    <source>
        <dbReference type="ARBA" id="ARBA00022989"/>
    </source>
</evidence>
<keyword evidence="5 7" id="KW-0472">Membrane</keyword>
<organism evidence="10">
    <name type="scientific">freshwater metagenome</name>
    <dbReference type="NCBI Taxonomy" id="449393"/>
    <lineage>
        <taxon>unclassified sequences</taxon>
        <taxon>metagenomes</taxon>
        <taxon>ecological metagenomes</taxon>
    </lineage>
</organism>
<evidence type="ECO:0000256" key="6">
    <source>
        <dbReference type="ARBA" id="ARBA00038076"/>
    </source>
</evidence>
<evidence type="ECO:0000256" key="2">
    <source>
        <dbReference type="ARBA" id="ARBA00022475"/>
    </source>
</evidence>
<keyword evidence="4 7" id="KW-1133">Transmembrane helix</keyword>
<name>A0A6J6WFM7_9ZZZZ</name>
<feature type="transmembrane region" description="Helical" evidence="7">
    <location>
        <begin position="308"/>
        <end position="328"/>
    </location>
</feature>
<comment type="similarity">
    <text evidence="6">Belongs to the ABC-4 integral membrane protein family.</text>
</comment>
<accession>A0A6J6WFM7</accession>
<evidence type="ECO:0000256" key="3">
    <source>
        <dbReference type="ARBA" id="ARBA00022692"/>
    </source>
</evidence>
<keyword evidence="3 7" id="KW-0812">Transmembrane</keyword>
<feature type="domain" description="MacB-like periplasmic core" evidence="9">
    <location>
        <begin position="1"/>
        <end position="188"/>
    </location>
</feature>
<dbReference type="PANTHER" id="PTHR30572:SF4">
    <property type="entry name" value="ABC TRANSPORTER PERMEASE YTRF"/>
    <property type="match status" value="1"/>
</dbReference>
<feature type="domain" description="ABC3 transporter permease C-terminal" evidence="8">
    <location>
        <begin position="222"/>
        <end position="337"/>
    </location>
</feature>
<feature type="transmembrane region" description="Helical" evidence="7">
    <location>
        <begin position="215"/>
        <end position="243"/>
    </location>
</feature>
<dbReference type="InterPro" id="IPR050250">
    <property type="entry name" value="Macrolide_Exporter_MacB"/>
</dbReference>
<protein>
    <submittedName>
        <fullName evidence="10">Unannotated protein</fullName>
    </submittedName>
</protein>
<keyword evidence="2" id="KW-1003">Cell membrane</keyword>
<comment type="subcellular location">
    <subcellularLocation>
        <location evidence="1">Cell membrane</location>
        <topology evidence="1">Multi-pass membrane protein</topology>
    </subcellularLocation>
</comment>